<evidence type="ECO:0000313" key="5">
    <source>
        <dbReference type="Proteomes" id="UP001174909"/>
    </source>
</evidence>
<keyword evidence="3" id="KW-1133">Transmembrane helix</keyword>
<feature type="compositionally biased region" description="Low complexity" evidence="2">
    <location>
        <begin position="8"/>
        <end position="21"/>
    </location>
</feature>
<feature type="coiled-coil region" evidence="1">
    <location>
        <begin position="120"/>
        <end position="147"/>
    </location>
</feature>
<reference evidence="4" key="1">
    <citation type="submission" date="2023-03" db="EMBL/GenBank/DDBJ databases">
        <authorList>
            <person name="Steffen K."/>
            <person name="Cardenas P."/>
        </authorList>
    </citation>
    <scope>NUCLEOTIDE SEQUENCE</scope>
</reference>
<dbReference type="AlphaFoldDB" id="A0AA35QW59"/>
<accession>A0AA35QW59</accession>
<feature type="coiled-coil region" evidence="1">
    <location>
        <begin position="258"/>
        <end position="285"/>
    </location>
</feature>
<keyword evidence="3" id="KW-0472">Membrane</keyword>
<feature type="transmembrane region" description="Helical" evidence="3">
    <location>
        <begin position="56"/>
        <end position="77"/>
    </location>
</feature>
<keyword evidence="5" id="KW-1185">Reference proteome</keyword>
<feature type="region of interest" description="Disordered" evidence="2">
    <location>
        <begin position="1"/>
        <end position="39"/>
    </location>
</feature>
<organism evidence="4 5">
    <name type="scientific">Geodia barretti</name>
    <name type="common">Barrett's horny sponge</name>
    <dbReference type="NCBI Taxonomy" id="519541"/>
    <lineage>
        <taxon>Eukaryota</taxon>
        <taxon>Metazoa</taxon>
        <taxon>Porifera</taxon>
        <taxon>Demospongiae</taxon>
        <taxon>Heteroscleromorpha</taxon>
        <taxon>Tetractinellida</taxon>
        <taxon>Astrophorina</taxon>
        <taxon>Geodiidae</taxon>
        <taxon>Geodia</taxon>
    </lineage>
</organism>
<comment type="caution">
    <text evidence="4">The sequence shown here is derived from an EMBL/GenBank/DDBJ whole genome shotgun (WGS) entry which is preliminary data.</text>
</comment>
<proteinExistence type="predicted"/>
<evidence type="ECO:0000256" key="1">
    <source>
        <dbReference type="SAM" id="Coils"/>
    </source>
</evidence>
<keyword evidence="1" id="KW-0175">Coiled coil</keyword>
<name>A0AA35QW59_GEOBA</name>
<dbReference type="EMBL" id="CASHTH010000210">
    <property type="protein sequence ID" value="CAI7994275.1"/>
    <property type="molecule type" value="Genomic_DNA"/>
</dbReference>
<evidence type="ECO:0000256" key="2">
    <source>
        <dbReference type="SAM" id="MobiDB-lite"/>
    </source>
</evidence>
<evidence type="ECO:0000313" key="4">
    <source>
        <dbReference type="EMBL" id="CAI7994275.1"/>
    </source>
</evidence>
<feature type="coiled-coil region" evidence="1">
    <location>
        <begin position="318"/>
        <end position="345"/>
    </location>
</feature>
<dbReference type="Gene3D" id="1.20.5.170">
    <property type="match status" value="1"/>
</dbReference>
<keyword evidence="3" id="KW-0812">Transmembrane</keyword>
<dbReference type="Proteomes" id="UP001174909">
    <property type="component" value="Unassembled WGS sequence"/>
</dbReference>
<evidence type="ECO:0000256" key="3">
    <source>
        <dbReference type="SAM" id="Phobius"/>
    </source>
</evidence>
<sequence>MSCEGSTEGAENQAAKKAAGATTSELDPEPERGNSSGEPVHWLIPMKKKIGQKFNTYLAVTVIVTLLSLIITVLWVVPVVISQNNRIASIEERLTSEMATNQETLRGEFEQLEKIYTARITELADRLREKERLLEDALARAELFEQEHNTTVDRVSTLEAVYLELSRSTLALRGRVQDLEEGLANTTAETVTTGMRVSSLESGVASLNTTKANRVTLDELRGKVDLLDAGKANRTELEIVSSNVTALVEVIRHTRGVVSDIESELEDTRGELNAAEERLEKTVAETVELGITLNVTVNRTSSLEASHEELSLDLRLAREELYNKTSALEDAREDLEERLAKTTGRTSTLEMKLNDVESDIDSLNDTKASKDTVNDKLGILDSEFEVLAANLSSLAEASSRMDQDIVQELNELADSSLNETHFHELHQAIASKASQTDLDALASSTVRTQTFLQRVESIQNSILQLQWNITLNFTHFDGRIQTLNAALSTKADKQDVTVLSNRVTTLEGLTVDKGTFQELRDTVEDIDERKAGKADLNPLQGRVYSLERNTATNSELNNLENKLSDHSSTSDGVHNRLSSSIGSNSYSISDNTGRITTLESSTSGLTPSLVVIALAVSLTLVTIPWFPNPY</sequence>
<gene>
    <name evidence="4" type="ORF">GBAR_LOCUS1419</name>
</gene>
<protein>
    <submittedName>
        <fullName evidence="4">Uncharacterized protein</fullName>
    </submittedName>
</protein>